<keyword evidence="3" id="KW-1185">Reference proteome</keyword>
<dbReference type="CDD" id="cd00085">
    <property type="entry name" value="HNHc"/>
    <property type="match status" value="1"/>
</dbReference>
<organism evidence="2 3">
    <name type="scientific">Methylobacterium terrae</name>
    <dbReference type="NCBI Taxonomy" id="2202827"/>
    <lineage>
        <taxon>Bacteria</taxon>
        <taxon>Pseudomonadati</taxon>
        <taxon>Pseudomonadota</taxon>
        <taxon>Alphaproteobacteria</taxon>
        <taxon>Hyphomicrobiales</taxon>
        <taxon>Methylobacteriaceae</taxon>
        <taxon>Methylobacterium</taxon>
    </lineage>
</organism>
<gene>
    <name evidence="2" type="ORF">DK419_13445</name>
</gene>
<dbReference type="InterPro" id="IPR003615">
    <property type="entry name" value="HNH_nuc"/>
</dbReference>
<dbReference type="AlphaFoldDB" id="A0A2U8WNW2"/>
<evidence type="ECO:0000313" key="3">
    <source>
        <dbReference type="Proteomes" id="UP000245444"/>
    </source>
</evidence>
<feature type="domain" description="HNH" evidence="1">
    <location>
        <begin position="53"/>
        <end position="89"/>
    </location>
</feature>
<reference evidence="2 3" key="1">
    <citation type="submission" date="2018-05" db="EMBL/GenBank/DDBJ databases">
        <title>Complete Genome Sequence of Methylobacterium sp. 17Sr1-28.</title>
        <authorList>
            <person name="Srinivasan S."/>
        </authorList>
    </citation>
    <scope>NUCLEOTIDE SEQUENCE [LARGE SCALE GENOMIC DNA]</scope>
    <source>
        <strain evidence="2 3">17Sr1-28</strain>
    </source>
</reference>
<dbReference type="OrthoDB" id="9802901at2"/>
<dbReference type="GO" id="GO:0008270">
    <property type="term" value="F:zinc ion binding"/>
    <property type="evidence" value="ECO:0007669"/>
    <property type="project" value="InterPro"/>
</dbReference>
<sequence length="139" mass="15762">MIFSARTQALAEAQNWRCAYCSFVMLAPWAGNGELRAVIGRGQSGTHRRKARIMRTISCDHVEPRSAHGTDALDNLVAACCWCNQFRGDRPAAEAFNRIQRLIRRGTHPHQVWERTGRFPSYVAMRQVGQLRQAPREVA</sequence>
<dbReference type="RefSeq" id="WP_109959529.1">
    <property type="nucleotide sequence ID" value="NZ_CP029553.1"/>
</dbReference>
<name>A0A2U8WNW2_9HYPH</name>
<dbReference type="Gene3D" id="1.10.30.50">
    <property type="match status" value="1"/>
</dbReference>
<evidence type="ECO:0000313" key="2">
    <source>
        <dbReference type="EMBL" id="AWN47198.1"/>
    </source>
</evidence>
<dbReference type="GO" id="GO:0003676">
    <property type="term" value="F:nucleic acid binding"/>
    <property type="evidence" value="ECO:0007669"/>
    <property type="project" value="InterPro"/>
</dbReference>
<proteinExistence type="predicted"/>
<dbReference type="KEGG" id="mtea:DK419_13445"/>
<dbReference type="Pfam" id="PF01844">
    <property type="entry name" value="HNH"/>
    <property type="match status" value="1"/>
</dbReference>
<accession>A0A2U8WNW2</accession>
<protein>
    <recommendedName>
        <fullName evidence="1">HNH domain-containing protein</fullName>
    </recommendedName>
</protein>
<evidence type="ECO:0000259" key="1">
    <source>
        <dbReference type="Pfam" id="PF01844"/>
    </source>
</evidence>
<dbReference type="GO" id="GO:0004519">
    <property type="term" value="F:endonuclease activity"/>
    <property type="evidence" value="ECO:0007669"/>
    <property type="project" value="InterPro"/>
</dbReference>
<dbReference type="EMBL" id="CP029553">
    <property type="protein sequence ID" value="AWN47198.1"/>
    <property type="molecule type" value="Genomic_DNA"/>
</dbReference>
<dbReference type="InterPro" id="IPR002711">
    <property type="entry name" value="HNH"/>
</dbReference>
<dbReference type="Proteomes" id="UP000245444">
    <property type="component" value="Chromosome"/>
</dbReference>